<evidence type="ECO:0000256" key="3">
    <source>
        <dbReference type="ARBA" id="ARBA00023180"/>
    </source>
</evidence>
<evidence type="ECO:0000256" key="4">
    <source>
        <dbReference type="SAM" id="Coils"/>
    </source>
</evidence>
<evidence type="ECO:0000313" key="7">
    <source>
        <dbReference type="Proteomes" id="UP000018467"/>
    </source>
</evidence>
<evidence type="ECO:0000256" key="1">
    <source>
        <dbReference type="ARBA" id="ARBA00022734"/>
    </source>
</evidence>
<keyword evidence="5" id="KW-0812">Transmembrane</keyword>
<dbReference type="Proteomes" id="UP000018467">
    <property type="component" value="Unassembled WGS sequence"/>
</dbReference>
<proteinExistence type="predicted"/>
<reference evidence="6" key="3">
    <citation type="submission" date="2025-08" db="UniProtKB">
        <authorList>
            <consortium name="Ensembl"/>
        </authorList>
    </citation>
    <scope>IDENTIFICATION</scope>
</reference>
<keyword evidence="5" id="KW-0472">Membrane</keyword>
<dbReference type="Ensembl" id="ENSAMXT00000029872.1">
    <property type="protein sequence ID" value="ENSAMXP00000038972.1"/>
    <property type="gene ID" value="ENSAMXG00000032597.1"/>
</dbReference>
<keyword evidence="5" id="KW-1133">Transmembrane helix</keyword>
<dbReference type="PANTHER" id="PTHR46490:SF6">
    <property type="entry name" value="ASIALOGLYCOPROTEIN RECEPTOR 1-LIKE-RELATED"/>
    <property type="match status" value="1"/>
</dbReference>
<keyword evidence="2" id="KW-1015">Disulfide bond</keyword>
<evidence type="ECO:0000313" key="6">
    <source>
        <dbReference type="Ensembl" id="ENSAMXP00000038972.1"/>
    </source>
</evidence>
<keyword evidence="3" id="KW-0325">Glycoprotein</keyword>
<sequence length="237" mass="27570">MSQSDFKDVSCFGKLRSEDLEDLAVVVYECTDTVKGHVPDTEMEYTNLKKKLHFLQSDGDSAGSRRYRLAAVGLGLLCVLLLTAITVLWIQFNHLTAERDQLQTSNTNLTAERDQLQTSNTNLNMKKYQLQKERDDLQKRLSDLKTKIREGWKYFSSSLYYISTEKKSWSESRQDCRDRGADLLIINSIEEQVKERERDRERERCIYICLYSHYINISMDFRNSSIKNLAALKLGLV</sequence>
<protein>
    <recommendedName>
        <fullName evidence="8">C-type lectin domain-containing protein</fullName>
    </recommendedName>
</protein>
<name>A0A3B1J9J7_ASTMX</name>
<keyword evidence="4" id="KW-0175">Coiled coil</keyword>
<reference evidence="7" key="1">
    <citation type="submission" date="2013-03" db="EMBL/GenBank/DDBJ databases">
        <authorList>
            <person name="Jeffery W."/>
            <person name="Warren W."/>
            <person name="Wilson R.K."/>
        </authorList>
    </citation>
    <scope>NUCLEOTIDE SEQUENCE</scope>
    <source>
        <strain evidence="7">female</strain>
    </source>
</reference>
<dbReference type="AlphaFoldDB" id="A0A3B1J9J7"/>
<dbReference type="InterPro" id="IPR052309">
    <property type="entry name" value="C-type_Lectin_Domain_Fam1"/>
</dbReference>
<dbReference type="Bgee" id="ENSAMXG00000032597">
    <property type="expression patterns" value="Expressed in embryo and 6 other cell types or tissues"/>
</dbReference>
<accession>A0A3B1J9J7</accession>
<dbReference type="InterPro" id="IPR016186">
    <property type="entry name" value="C-type_lectin-like/link_sf"/>
</dbReference>
<dbReference type="Gene3D" id="1.20.5.400">
    <property type="match status" value="1"/>
</dbReference>
<dbReference type="InterPro" id="IPR016187">
    <property type="entry name" value="CTDL_fold"/>
</dbReference>
<dbReference type="PANTHER" id="PTHR46490">
    <property type="entry name" value="C-TYPE LECTIN DOMAIN FAMILY 12 MEMBER A-RELATED"/>
    <property type="match status" value="1"/>
</dbReference>
<dbReference type="GeneTree" id="ENSGT01020000230338"/>
<feature type="transmembrane region" description="Helical" evidence="5">
    <location>
        <begin position="69"/>
        <end position="92"/>
    </location>
</feature>
<organism evidence="6 7">
    <name type="scientific">Astyanax mexicanus</name>
    <name type="common">Blind cave fish</name>
    <name type="synonym">Astyanax fasciatus mexicanus</name>
    <dbReference type="NCBI Taxonomy" id="7994"/>
    <lineage>
        <taxon>Eukaryota</taxon>
        <taxon>Metazoa</taxon>
        <taxon>Chordata</taxon>
        <taxon>Craniata</taxon>
        <taxon>Vertebrata</taxon>
        <taxon>Euteleostomi</taxon>
        <taxon>Actinopterygii</taxon>
        <taxon>Neopterygii</taxon>
        <taxon>Teleostei</taxon>
        <taxon>Ostariophysi</taxon>
        <taxon>Characiformes</taxon>
        <taxon>Characoidei</taxon>
        <taxon>Acestrorhamphidae</taxon>
        <taxon>Acestrorhamphinae</taxon>
        <taxon>Astyanax</taxon>
    </lineage>
</organism>
<feature type="coiled-coil region" evidence="4">
    <location>
        <begin position="92"/>
        <end position="147"/>
    </location>
</feature>
<dbReference type="Gene3D" id="3.10.100.10">
    <property type="entry name" value="Mannose-Binding Protein A, subunit A"/>
    <property type="match status" value="1"/>
</dbReference>
<evidence type="ECO:0000256" key="5">
    <source>
        <dbReference type="SAM" id="Phobius"/>
    </source>
</evidence>
<keyword evidence="1" id="KW-0430">Lectin</keyword>
<keyword evidence="7" id="KW-1185">Reference proteome</keyword>
<reference evidence="6" key="4">
    <citation type="submission" date="2025-09" db="UniProtKB">
        <authorList>
            <consortium name="Ensembl"/>
        </authorList>
    </citation>
    <scope>IDENTIFICATION</scope>
</reference>
<evidence type="ECO:0008006" key="8">
    <source>
        <dbReference type="Google" id="ProtNLM"/>
    </source>
</evidence>
<dbReference type="GO" id="GO:0030246">
    <property type="term" value="F:carbohydrate binding"/>
    <property type="evidence" value="ECO:0007669"/>
    <property type="project" value="UniProtKB-KW"/>
</dbReference>
<evidence type="ECO:0000256" key="2">
    <source>
        <dbReference type="ARBA" id="ARBA00023157"/>
    </source>
</evidence>
<dbReference type="SUPFAM" id="SSF56436">
    <property type="entry name" value="C-type lectin-like"/>
    <property type="match status" value="1"/>
</dbReference>
<reference evidence="7" key="2">
    <citation type="journal article" date="2014" name="Nat. Commun.">
        <title>The cavefish genome reveals candidate genes for eye loss.</title>
        <authorList>
            <person name="McGaugh S.E."/>
            <person name="Gross J.B."/>
            <person name="Aken B."/>
            <person name="Blin M."/>
            <person name="Borowsky R."/>
            <person name="Chalopin D."/>
            <person name="Hinaux H."/>
            <person name="Jeffery W.R."/>
            <person name="Keene A."/>
            <person name="Ma L."/>
            <person name="Minx P."/>
            <person name="Murphy D."/>
            <person name="O'Quin K.E."/>
            <person name="Retaux S."/>
            <person name="Rohner N."/>
            <person name="Searle S.M."/>
            <person name="Stahl B.A."/>
            <person name="Tabin C."/>
            <person name="Volff J.N."/>
            <person name="Yoshizawa M."/>
            <person name="Warren W.C."/>
        </authorList>
    </citation>
    <scope>NUCLEOTIDE SEQUENCE [LARGE SCALE GENOMIC DNA]</scope>
    <source>
        <strain evidence="7">female</strain>
    </source>
</reference>